<dbReference type="GO" id="GO:0006508">
    <property type="term" value="P:proteolysis"/>
    <property type="evidence" value="ECO:0007669"/>
    <property type="project" value="UniProtKB-KW"/>
</dbReference>
<keyword evidence="1" id="KW-0472">Membrane</keyword>
<name>A0AAP2CRG2_9RHOB</name>
<evidence type="ECO:0000313" key="3">
    <source>
        <dbReference type="Proteomes" id="UP001315686"/>
    </source>
</evidence>
<gene>
    <name evidence="2" type="ORF">IV417_14390</name>
</gene>
<comment type="caution">
    <text evidence="2">The sequence shown here is derived from an EMBL/GenBank/DDBJ whole genome shotgun (WGS) entry which is preliminary data.</text>
</comment>
<sequence>MLRGLAHILWVLLLTALTQLGGIAWLLALLTRRRWLGFLAAYAALWVTAVFTAPLAGREALPCWGDGPLRVASPMFCLMNRHYAAPQAADAAEDLAKHMQSTFPGTVTQVLDASFPYGDQMPLLPHLSHRRGLDLDIAFYYTDAEGTYLPRALRSPIGYWGFEQGPSACPPAFPTLRWNMSWLQPLWPDRRLDSARTGAAITYLIQSGRTRRMFIEPHLLGKLGQSEGGLLRFQGCRAARHDDHLHISLRP</sequence>
<proteinExistence type="predicted"/>
<dbReference type="InterPro" id="IPR009045">
    <property type="entry name" value="Zn_M74/Hedgehog-like"/>
</dbReference>
<dbReference type="Gene3D" id="3.30.1380.10">
    <property type="match status" value="1"/>
</dbReference>
<dbReference type="Proteomes" id="UP001315686">
    <property type="component" value="Unassembled WGS sequence"/>
</dbReference>
<dbReference type="GO" id="GO:0030288">
    <property type="term" value="C:outer membrane-bounded periplasmic space"/>
    <property type="evidence" value="ECO:0007669"/>
    <property type="project" value="InterPro"/>
</dbReference>
<dbReference type="AlphaFoldDB" id="A0AAP2CRG2"/>
<dbReference type="SUPFAM" id="SSF55166">
    <property type="entry name" value="Hedgehog/DD-peptidase"/>
    <property type="match status" value="1"/>
</dbReference>
<keyword evidence="1" id="KW-0812">Transmembrane</keyword>
<dbReference type="EMBL" id="JADQAZ010000003">
    <property type="protein sequence ID" value="MBT0958575.1"/>
    <property type="molecule type" value="Genomic_DNA"/>
</dbReference>
<accession>A0AAP2CRG2</accession>
<reference evidence="2 3" key="1">
    <citation type="journal article" date="2021" name="Arch. Microbiol.">
        <title>Harenicola maris gen. nov., sp. nov. isolated from the Sea of Japan shallow sediments.</title>
        <authorList>
            <person name="Romanenko L.A."/>
            <person name="Kurilenko V.V."/>
            <person name="Chernysheva N.Y."/>
            <person name="Tekutyeva L.A."/>
            <person name="Velansky P.V."/>
            <person name="Svetashev V.I."/>
            <person name="Isaeva M.P."/>
        </authorList>
    </citation>
    <scope>NUCLEOTIDE SEQUENCE [LARGE SCALE GENOMIC DNA]</scope>
    <source>
        <strain evidence="2 3">KMM 3653</strain>
    </source>
</reference>
<dbReference type="RefSeq" id="WP_327794803.1">
    <property type="nucleotide sequence ID" value="NZ_JADQAZ010000003.1"/>
</dbReference>
<dbReference type="GO" id="GO:0004252">
    <property type="term" value="F:serine-type endopeptidase activity"/>
    <property type="evidence" value="ECO:0007669"/>
    <property type="project" value="InterPro"/>
</dbReference>
<feature type="transmembrane region" description="Helical" evidence="1">
    <location>
        <begin position="35"/>
        <end position="56"/>
    </location>
</feature>
<evidence type="ECO:0000313" key="2">
    <source>
        <dbReference type="EMBL" id="MBT0958575.1"/>
    </source>
</evidence>
<keyword evidence="3" id="KW-1185">Reference proteome</keyword>
<feature type="transmembrane region" description="Helical" evidence="1">
    <location>
        <begin position="6"/>
        <end position="28"/>
    </location>
</feature>
<protein>
    <submittedName>
        <fullName evidence="2">Penicillin-insensitive murein endopeptidase</fullName>
    </submittedName>
</protein>
<organism evidence="2 3">
    <name type="scientific">Harenicola maris</name>
    <dbReference type="NCBI Taxonomy" id="2841044"/>
    <lineage>
        <taxon>Bacteria</taxon>
        <taxon>Pseudomonadati</taxon>
        <taxon>Pseudomonadota</taxon>
        <taxon>Alphaproteobacteria</taxon>
        <taxon>Rhodobacterales</taxon>
        <taxon>Paracoccaceae</taxon>
        <taxon>Harenicola</taxon>
    </lineage>
</organism>
<keyword evidence="1" id="KW-1133">Transmembrane helix</keyword>
<evidence type="ECO:0000256" key="1">
    <source>
        <dbReference type="SAM" id="Phobius"/>
    </source>
</evidence>
<dbReference type="GO" id="GO:0046872">
    <property type="term" value="F:metal ion binding"/>
    <property type="evidence" value="ECO:0007669"/>
    <property type="project" value="UniProtKB-KW"/>
</dbReference>
<dbReference type="GO" id="GO:0008237">
    <property type="term" value="F:metallopeptidase activity"/>
    <property type="evidence" value="ECO:0007669"/>
    <property type="project" value="UniProtKB-KW"/>
</dbReference>